<dbReference type="eggNOG" id="KOG3745">
    <property type="taxonomic scope" value="Eukaryota"/>
</dbReference>
<dbReference type="GO" id="GO:0000145">
    <property type="term" value="C:exocyst"/>
    <property type="evidence" value="ECO:0007669"/>
    <property type="project" value="TreeGrafter"/>
</dbReference>
<dbReference type="Pfam" id="PF12937">
    <property type="entry name" value="F-box-like"/>
    <property type="match status" value="1"/>
</dbReference>
<dbReference type="PROSITE" id="PS50181">
    <property type="entry name" value="FBOX"/>
    <property type="match status" value="1"/>
</dbReference>
<dbReference type="InterPro" id="IPR048627">
    <property type="entry name" value="Sec10_HB"/>
</dbReference>
<dbReference type="InterPro" id="IPR036047">
    <property type="entry name" value="F-box-like_dom_sf"/>
</dbReference>
<evidence type="ECO:0000259" key="2">
    <source>
        <dbReference type="PROSITE" id="PS50181"/>
    </source>
</evidence>
<dbReference type="SMART" id="SM00256">
    <property type="entry name" value="FBOX"/>
    <property type="match status" value="1"/>
</dbReference>
<feature type="compositionally biased region" description="Polar residues" evidence="1">
    <location>
        <begin position="542"/>
        <end position="558"/>
    </location>
</feature>
<dbReference type="EMBL" id="KE721224">
    <property type="protein sequence ID" value="ERF71327.1"/>
    <property type="molecule type" value="Genomic_DNA"/>
</dbReference>
<feature type="region of interest" description="Disordered" evidence="1">
    <location>
        <begin position="518"/>
        <end position="562"/>
    </location>
</feature>
<dbReference type="GO" id="GO:0006887">
    <property type="term" value="P:exocytosis"/>
    <property type="evidence" value="ECO:0007669"/>
    <property type="project" value="TreeGrafter"/>
</dbReference>
<protein>
    <recommendedName>
        <fullName evidence="2">F-box domain-containing protein</fullName>
    </recommendedName>
</protein>
<dbReference type="InterPro" id="IPR001810">
    <property type="entry name" value="F-box_dom"/>
</dbReference>
<dbReference type="Proteomes" id="UP000019373">
    <property type="component" value="Unassembled WGS sequence"/>
</dbReference>
<feature type="compositionally biased region" description="Polar residues" evidence="1">
    <location>
        <begin position="102"/>
        <end position="117"/>
    </location>
</feature>
<gene>
    <name evidence="3" type="ORF">EPUS_03481</name>
</gene>
<dbReference type="OMA" id="WYQVKRD"/>
<dbReference type="PANTHER" id="PTHR12100:SF1">
    <property type="entry name" value="RECYCLIN-1"/>
    <property type="match status" value="1"/>
</dbReference>
<keyword evidence="4" id="KW-1185">Reference proteome</keyword>
<proteinExistence type="predicted"/>
<dbReference type="SUPFAM" id="SSF81383">
    <property type="entry name" value="F-box domain"/>
    <property type="match status" value="1"/>
</dbReference>
<organism evidence="3 4">
    <name type="scientific">Endocarpon pusillum (strain Z07020 / HMAS-L-300199)</name>
    <name type="common">Lichen-forming fungus</name>
    <dbReference type="NCBI Taxonomy" id="1263415"/>
    <lineage>
        <taxon>Eukaryota</taxon>
        <taxon>Fungi</taxon>
        <taxon>Dikarya</taxon>
        <taxon>Ascomycota</taxon>
        <taxon>Pezizomycotina</taxon>
        <taxon>Eurotiomycetes</taxon>
        <taxon>Chaetothyriomycetidae</taxon>
        <taxon>Verrucariales</taxon>
        <taxon>Verrucariaceae</taxon>
        <taxon>Endocarpon</taxon>
    </lineage>
</organism>
<dbReference type="PANTHER" id="PTHR12100">
    <property type="entry name" value="SEC10"/>
    <property type="match status" value="1"/>
</dbReference>
<sequence length="924" mass="102104">MSGFKRAPVAGGRAPRKDPLASLKMASMMDTKPVLPAEIIARIVDYLAVPDLIRFARVSRRMQEMVYDDTRWVQRLRRMGCWNEVEARNRAESLRGVAHNVTTPTAKRKSTNPSMAGNGSDRPPPSPKMVDTLQPTVNGTPQTGRMPPLKNVSSVSDGFDPAPVMSSSTSKPVAAVGEHPNLSVLQHVRSVRGHARQEYGKVFRVLAPYYNDAVSAEHPMRCMVFTSHSSPEDQAYILTQLQRFAKSDLSPGAYARSERLTEVVSIFDTAALLEFRKGYEEGDIDGKMREFAHVLHILNGGQSNVELYVHDNRLALNKDKLGSPGDCIDYASGHGQLSLERTQQFFDRLQTAYSAEYAVLERVFPSPSIVVPKLLEHIGQVVLSPYLTALFDEAHSRGMEVYLMTVSGTFAQTQNLLSELPKPEGGYEEYQIVTSKVTSDVFEPHLDLYLAEELAFFKQTSEAEVEQWDRALSEQAASTETFLMSNINRQADKKDFMSSFKKVVMMPVNILPSFPALSSSKSTARPLVNGENTNTQKHDSRSSTPAPSIDPVSSNPLRSVTPLPVEAPTTELAAKVALMTSKLENIRSLFSIEVALSLVHRAKASLERAAQFRQLDGAPGQAAKQQCSAIYLTLLQILGTRHVKAGFDKAVNHLSDYNPRQAGADTSTEPGQGVAPLTTFLELVNVGDLIQQMLDVFFESEVIRLGIANRDDFFDPAVKEKKKFEQMLDERVAAGLGKGIDVLMDEVEYICATTQQPSDFNPDANKPNFDIGPTPTAKKVIELVGTHTSMLHGSTDKTLLDVFSSEVGLRLFTTLTKHLKRQRISTTGALPLLSDLSAYASYISTFRNNDLNSYFTALREVGQLYLIEGGDGAEEMAGIIADAERYRGVFTVEEVLEFAERRRDWLLVKGRVEGAMYGRGCVVM</sequence>
<feature type="domain" description="F-box" evidence="2">
    <location>
        <begin position="35"/>
        <end position="75"/>
    </location>
</feature>
<dbReference type="HOGENOM" id="CLU_003875_0_0_1"/>
<accession>U1G237</accession>
<dbReference type="RefSeq" id="XP_007803029.1">
    <property type="nucleotide sequence ID" value="XM_007804838.1"/>
</dbReference>
<dbReference type="GeneID" id="19238523"/>
<evidence type="ECO:0000313" key="4">
    <source>
        <dbReference type="Proteomes" id="UP000019373"/>
    </source>
</evidence>
<feature type="region of interest" description="Disordered" evidence="1">
    <location>
        <begin position="102"/>
        <end position="129"/>
    </location>
</feature>
<name>U1G237_ENDPU</name>
<evidence type="ECO:0000256" key="1">
    <source>
        <dbReference type="SAM" id="MobiDB-lite"/>
    </source>
</evidence>
<evidence type="ECO:0000313" key="3">
    <source>
        <dbReference type="EMBL" id="ERF71327.1"/>
    </source>
</evidence>
<dbReference type="Gene3D" id="1.20.1280.50">
    <property type="match status" value="1"/>
</dbReference>
<dbReference type="OrthoDB" id="5554140at2759"/>
<dbReference type="InterPro" id="IPR009976">
    <property type="entry name" value="Sec10-like"/>
</dbReference>
<dbReference type="AlphaFoldDB" id="U1G237"/>
<dbReference type="GO" id="GO:0006893">
    <property type="term" value="P:Golgi to plasma membrane transport"/>
    <property type="evidence" value="ECO:0007669"/>
    <property type="project" value="TreeGrafter"/>
</dbReference>
<reference evidence="4" key="1">
    <citation type="journal article" date="2014" name="BMC Genomics">
        <title>Genome characteristics reveal the impact of lichenization on lichen-forming fungus Endocarpon pusillum Hedwig (Verrucariales, Ascomycota).</title>
        <authorList>
            <person name="Wang Y.-Y."/>
            <person name="Liu B."/>
            <person name="Zhang X.-Y."/>
            <person name="Zhou Q.-M."/>
            <person name="Zhang T."/>
            <person name="Li H."/>
            <person name="Yu Y.-F."/>
            <person name="Zhang X.-L."/>
            <person name="Hao X.-Y."/>
            <person name="Wang M."/>
            <person name="Wang L."/>
            <person name="Wei J.-C."/>
        </authorList>
    </citation>
    <scope>NUCLEOTIDE SEQUENCE [LARGE SCALE GENOMIC DNA]</scope>
    <source>
        <strain evidence="4">Z07020 / HMAS-L-300199</strain>
    </source>
</reference>
<dbReference type="Pfam" id="PF07393">
    <property type="entry name" value="Sec10_HB"/>
    <property type="match status" value="1"/>
</dbReference>